<dbReference type="PANTHER" id="PTHR46847:SF1">
    <property type="entry name" value="D-ALLOSE-BINDING PERIPLASMIC PROTEIN-RELATED"/>
    <property type="match status" value="1"/>
</dbReference>
<dbReference type="InterPro" id="IPR025997">
    <property type="entry name" value="SBP_2_dom"/>
</dbReference>
<dbReference type="Gene3D" id="3.40.50.2300">
    <property type="match status" value="2"/>
</dbReference>
<dbReference type="CDD" id="cd19965">
    <property type="entry name" value="PBP1_ABC_sugar_binding-like"/>
    <property type="match status" value="1"/>
</dbReference>
<protein>
    <submittedName>
        <fullName evidence="6">Sugar ABC transporter substrate-binding protein</fullName>
    </submittedName>
</protein>
<accession>A0A7D5TDC6</accession>
<dbReference type="PANTHER" id="PTHR46847">
    <property type="entry name" value="D-ALLOSE-BINDING PERIPLASMIC PROTEIN-RELATED"/>
    <property type="match status" value="1"/>
</dbReference>
<comment type="subcellular location">
    <subcellularLocation>
        <location evidence="1">Cell envelope</location>
    </subcellularLocation>
</comment>
<evidence type="ECO:0000256" key="2">
    <source>
        <dbReference type="ARBA" id="ARBA00007639"/>
    </source>
</evidence>
<keyword evidence="3" id="KW-0732">Signal</keyword>
<gene>
    <name evidence="6" type="ORF">HZS54_15330</name>
</gene>
<feature type="domain" description="Periplasmic binding protein" evidence="5">
    <location>
        <begin position="78"/>
        <end position="339"/>
    </location>
</feature>
<evidence type="ECO:0000259" key="5">
    <source>
        <dbReference type="Pfam" id="PF13407"/>
    </source>
</evidence>
<reference evidence="6 7" key="1">
    <citation type="submission" date="2020-07" db="EMBL/GenBank/DDBJ databases">
        <title>Halosimplex litoreum sp. nov. and Halosimplex rubrum sp. nov., isolated from different salt environments.</title>
        <authorList>
            <person name="Cui H."/>
        </authorList>
    </citation>
    <scope>NUCLEOTIDE SEQUENCE [LARGE SCALE GENOMIC DNA]</scope>
    <source>
        <strain evidence="6 7">R2</strain>
    </source>
</reference>
<dbReference type="InterPro" id="IPR028082">
    <property type="entry name" value="Peripla_BP_I"/>
</dbReference>
<evidence type="ECO:0000256" key="4">
    <source>
        <dbReference type="SAM" id="MobiDB-lite"/>
    </source>
</evidence>
<evidence type="ECO:0000256" key="1">
    <source>
        <dbReference type="ARBA" id="ARBA00004196"/>
    </source>
</evidence>
<proteinExistence type="inferred from homology"/>
<organism evidence="6 7">
    <name type="scientific">Halosimplex pelagicum</name>
    <dbReference type="NCBI Taxonomy" id="869886"/>
    <lineage>
        <taxon>Archaea</taxon>
        <taxon>Methanobacteriati</taxon>
        <taxon>Methanobacteriota</taxon>
        <taxon>Stenosarchaea group</taxon>
        <taxon>Halobacteria</taxon>
        <taxon>Halobacteriales</taxon>
        <taxon>Haloarculaceae</taxon>
        <taxon>Halosimplex</taxon>
    </lineage>
</organism>
<dbReference type="Pfam" id="PF13407">
    <property type="entry name" value="Peripla_BP_4"/>
    <property type="match status" value="1"/>
</dbReference>
<evidence type="ECO:0000256" key="3">
    <source>
        <dbReference type="ARBA" id="ARBA00022729"/>
    </source>
</evidence>
<dbReference type="AlphaFoldDB" id="A0A7D5TDC6"/>
<keyword evidence="7" id="KW-1185">Reference proteome</keyword>
<dbReference type="OrthoDB" id="30524at2157"/>
<dbReference type="PROSITE" id="PS51257">
    <property type="entry name" value="PROKAR_LIPOPROTEIN"/>
    <property type="match status" value="1"/>
</dbReference>
<feature type="region of interest" description="Disordered" evidence="4">
    <location>
        <begin position="21"/>
        <end position="70"/>
    </location>
</feature>
<evidence type="ECO:0000313" key="6">
    <source>
        <dbReference type="EMBL" id="QLH82915.1"/>
    </source>
</evidence>
<dbReference type="RefSeq" id="WP_179917978.1">
    <property type="nucleotide sequence ID" value="NZ_CP058909.1"/>
</dbReference>
<evidence type="ECO:0000313" key="7">
    <source>
        <dbReference type="Proteomes" id="UP000509346"/>
    </source>
</evidence>
<feature type="compositionally biased region" description="Gly residues" evidence="4">
    <location>
        <begin position="29"/>
        <end position="51"/>
    </location>
</feature>
<dbReference type="GeneID" id="56083989"/>
<sequence length="378" mass="39606">MKQLGAVAAIGGLGGLAGCTQGDDSTDTQGGGDGSGTGTAGDGGDGGGSGGAPNYQLVQLNPPPTTLDFSSEPEARQITMVTHDASTSFFDPTIGGLHDAASQMGWEATFTGPSSGFSVQEQVNILNSVVDSGPDAIATTIADPAAYDDVINRALENDIPVVTYNTLALDREQMRNKYGRALAYTGQDQVAAGYVCGLSMLEKLPDDASRVTPGLSDPGHSALSARAEGMEMAVRQNSDVEVTDRLNYTGDSNEGVSRIENHLTANPDLDGIMGADAFTWFIGNAIENQGVADSVVGGGFDLTGETLEHINNGNLKYTTGQDPYSQGYFPTMQMFAYMDRGMPPKDYPTGAEVIDESNIEFAQERSGGWGQLREYHGA</sequence>
<name>A0A7D5TDC6_9EURY</name>
<dbReference type="SUPFAM" id="SSF53822">
    <property type="entry name" value="Periplasmic binding protein-like I"/>
    <property type="match status" value="1"/>
</dbReference>
<dbReference type="EMBL" id="CP058909">
    <property type="protein sequence ID" value="QLH82915.1"/>
    <property type="molecule type" value="Genomic_DNA"/>
</dbReference>
<comment type="similarity">
    <text evidence="2">Belongs to the bacterial solute-binding protein 2 family.</text>
</comment>
<dbReference type="Proteomes" id="UP000509346">
    <property type="component" value="Chromosome"/>
</dbReference>
<dbReference type="GO" id="GO:0030246">
    <property type="term" value="F:carbohydrate binding"/>
    <property type="evidence" value="ECO:0007669"/>
    <property type="project" value="UniProtKB-ARBA"/>
</dbReference>
<dbReference type="KEGG" id="hpel:HZS54_15330"/>